<dbReference type="Proteomes" id="UP000255509">
    <property type="component" value="Unassembled WGS sequence"/>
</dbReference>
<keyword evidence="3" id="KW-0378">Hydrolase</keyword>
<sequence>MAKRAVTPEVGQQLIDLVVGCEARAKALGEDIRGGQPTPGNIKGGLTTIEENR</sequence>
<name>A0A379WCI4_SALET</name>
<dbReference type="AlphaFoldDB" id="A0A379WCI4"/>
<dbReference type="InterPro" id="IPR048332">
    <property type="entry name" value="GD_AH_C"/>
</dbReference>
<dbReference type="Pfam" id="PF20629">
    <property type="entry name" value="GD_AH_C"/>
    <property type="match status" value="1"/>
</dbReference>
<accession>A0A379WCI4</accession>
<evidence type="ECO:0000256" key="1">
    <source>
        <dbReference type="SAM" id="MobiDB-lite"/>
    </source>
</evidence>
<evidence type="ECO:0000259" key="2">
    <source>
        <dbReference type="Pfam" id="PF20629"/>
    </source>
</evidence>
<feature type="domain" description="D-galactarate/Altronate dehydratase C-terminal" evidence="2">
    <location>
        <begin position="1"/>
        <end position="51"/>
    </location>
</feature>
<dbReference type="GO" id="GO:0016787">
    <property type="term" value="F:hydrolase activity"/>
    <property type="evidence" value="ECO:0007669"/>
    <property type="project" value="UniProtKB-KW"/>
</dbReference>
<evidence type="ECO:0000313" key="4">
    <source>
        <dbReference type="Proteomes" id="UP000255509"/>
    </source>
</evidence>
<reference evidence="3 4" key="1">
    <citation type="submission" date="2018-06" db="EMBL/GenBank/DDBJ databases">
        <authorList>
            <consortium name="Pathogen Informatics"/>
            <person name="Doyle S."/>
        </authorList>
    </citation>
    <scope>NUCLEOTIDE SEQUENCE [LARGE SCALE GENOMIC DNA]</scope>
    <source>
        <strain evidence="3 4">NCTC8258</strain>
    </source>
</reference>
<feature type="region of interest" description="Disordered" evidence="1">
    <location>
        <begin position="31"/>
        <end position="53"/>
    </location>
</feature>
<organism evidence="3 4">
    <name type="scientific">Salmonella enterica I</name>
    <dbReference type="NCBI Taxonomy" id="59201"/>
    <lineage>
        <taxon>Bacteria</taxon>
        <taxon>Pseudomonadati</taxon>
        <taxon>Pseudomonadota</taxon>
        <taxon>Gammaproteobacteria</taxon>
        <taxon>Enterobacterales</taxon>
        <taxon>Enterobacteriaceae</taxon>
        <taxon>Salmonella</taxon>
    </lineage>
</organism>
<gene>
    <name evidence="3" type="primary">SBOV06021_3</name>
    <name evidence="3" type="ORF">NCTC8258_04749</name>
</gene>
<evidence type="ECO:0000313" key="3">
    <source>
        <dbReference type="EMBL" id="SUH16970.1"/>
    </source>
</evidence>
<dbReference type="EMBL" id="UGXS01000004">
    <property type="protein sequence ID" value="SUH16970.1"/>
    <property type="molecule type" value="Genomic_DNA"/>
</dbReference>
<protein>
    <submittedName>
        <fullName evidence="3">Hydrolase, UxaA family</fullName>
    </submittedName>
</protein>
<proteinExistence type="predicted"/>